<organism evidence="7 8">
    <name type="scientific">Actinomadura madurae</name>
    <dbReference type="NCBI Taxonomy" id="1993"/>
    <lineage>
        <taxon>Bacteria</taxon>
        <taxon>Bacillati</taxon>
        <taxon>Actinomycetota</taxon>
        <taxon>Actinomycetes</taxon>
        <taxon>Streptosporangiales</taxon>
        <taxon>Thermomonosporaceae</taxon>
        <taxon>Actinomadura</taxon>
    </lineage>
</organism>
<gene>
    <name evidence="7" type="ORF">SAMN04489713_101597</name>
</gene>
<comment type="subcellular location">
    <subcellularLocation>
        <location evidence="1">Membrane</location>
        <topology evidence="1">Multi-pass membrane protein</topology>
    </subcellularLocation>
</comment>
<proteinExistence type="predicted"/>
<dbReference type="GeneID" id="99656439"/>
<keyword evidence="2 5" id="KW-0812">Transmembrane</keyword>
<keyword evidence="7" id="KW-0645">Protease</keyword>
<keyword evidence="4 5" id="KW-0472">Membrane</keyword>
<dbReference type="RefSeq" id="WP_021597608.1">
    <property type="nucleotide sequence ID" value="NZ_CP083237.1"/>
</dbReference>
<feature type="transmembrane region" description="Helical" evidence="5">
    <location>
        <begin position="215"/>
        <end position="234"/>
    </location>
</feature>
<dbReference type="Pfam" id="PF01694">
    <property type="entry name" value="Rhomboid"/>
    <property type="match status" value="1"/>
</dbReference>
<dbReference type="InterPro" id="IPR050925">
    <property type="entry name" value="Rhomboid_protease_S54"/>
</dbReference>
<evidence type="ECO:0000256" key="3">
    <source>
        <dbReference type="ARBA" id="ARBA00022989"/>
    </source>
</evidence>
<feature type="transmembrane region" description="Helical" evidence="5">
    <location>
        <begin position="154"/>
        <end position="173"/>
    </location>
</feature>
<protein>
    <submittedName>
        <fullName evidence="7">Membrane associated serine protease, rhomboid family</fullName>
    </submittedName>
</protein>
<accession>A0A1I4WZX9</accession>
<dbReference type="GO" id="GO:0016020">
    <property type="term" value="C:membrane"/>
    <property type="evidence" value="ECO:0007669"/>
    <property type="project" value="UniProtKB-SubCell"/>
</dbReference>
<feature type="transmembrane region" description="Helical" evidence="5">
    <location>
        <begin position="185"/>
        <end position="203"/>
    </location>
</feature>
<keyword evidence="3 5" id="KW-1133">Transmembrane helix</keyword>
<dbReference type="Gene3D" id="1.20.1540.10">
    <property type="entry name" value="Rhomboid-like"/>
    <property type="match status" value="1"/>
</dbReference>
<evidence type="ECO:0000256" key="1">
    <source>
        <dbReference type="ARBA" id="ARBA00004141"/>
    </source>
</evidence>
<sequence length="249" mass="27303">MALPLYDSQPARRVPWVTYLLIAVNVVVFLLTPMSNFAAWYGEGSVRECKATHFTFEYGAVPKELTTGDKQPLPSEVVNDCGPASFDKAPWTAAFTSMFLHSGALHLLGNLVFLFVVGMGVEDRLGRWRFLLSYLLFGLVAVYGFAWTSPDSTVPLIGASGAIAGVMGAYVILNPRGRVVSWVPPIIFIRLPVWVVLGYWFVLQWLSLGDEESNVAYTAHIYGFVAGLVFALLARRAGPARRLAALSRG</sequence>
<feature type="transmembrane region" description="Helical" evidence="5">
    <location>
        <begin position="16"/>
        <end position="34"/>
    </location>
</feature>
<dbReference type="EMBL" id="FOVH01000001">
    <property type="protein sequence ID" value="SFN18922.1"/>
    <property type="molecule type" value="Genomic_DNA"/>
</dbReference>
<evidence type="ECO:0000256" key="2">
    <source>
        <dbReference type="ARBA" id="ARBA00022692"/>
    </source>
</evidence>
<feature type="domain" description="Peptidase S54 rhomboid" evidence="6">
    <location>
        <begin position="91"/>
        <end position="235"/>
    </location>
</feature>
<dbReference type="PANTHER" id="PTHR43731:SF26">
    <property type="entry name" value="RHOMBOID-LIKE PROTEIN 10, CHLOROPLASTIC"/>
    <property type="match status" value="1"/>
</dbReference>
<dbReference type="GO" id="GO:0006508">
    <property type="term" value="P:proteolysis"/>
    <property type="evidence" value="ECO:0007669"/>
    <property type="project" value="UniProtKB-KW"/>
</dbReference>
<dbReference type="OrthoDB" id="9814037at2"/>
<dbReference type="STRING" id="1993.SAMN04489713_101597"/>
<dbReference type="GO" id="GO:0004252">
    <property type="term" value="F:serine-type endopeptidase activity"/>
    <property type="evidence" value="ECO:0007669"/>
    <property type="project" value="InterPro"/>
</dbReference>
<name>A0A1I4WZX9_9ACTN</name>
<keyword evidence="8" id="KW-1185">Reference proteome</keyword>
<evidence type="ECO:0000313" key="7">
    <source>
        <dbReference type="EMBL" id="SFN18922.1"/>
    </source>
</evidence>
<feature type="transmembrane region" description="Helical" evidence="5">
    <location>
        <begin position="98"/>
        <end position="118"/>
    </location>
</feature>
<evidence type="ECO:0000256" key="5">
    <source>
        <dbReference type="SAM" id="Phobius"/>
    </source>
</evidence>
<feature type="transmembrane region" description="Helical" evidence="5">
    <location>
        <begin position="130"/>
        <end position="148"/>
    </location>
</feature>
<dbReference type="PANTHER" id="PTHR43731">
    <property type="entry name" value="RHOMBOID PROTEASE"/>
    <property type="match status" value="1"/>
</dbReference>
<dbReference type="SUPFAM" id="SSF144091">
    <property type="entry name" value="Rhomboid-like"/>
    <property type="match status" value="1"/>
</dbReference>
<dbReference type="InterPro" id="IPR022764">
    <property type="entry name" value="Peptidase_S54_rhomboid_dom"/>
</dbReference>
<keyword evidence="7" id="KW-0378">Hydrolase</keyword>
<dbReference type="eggNOG" id="COG0705">
    <property type="taxonomic scope" value="Bacteria"/>
</dbReference>
<dbReference type="InterPro" id="IPR035952">
    <property type="entry name" value="Rhomboid-like_sf"/>
</dbReference>
<reference evidence="7 8" key="1">
    <citation type="submission" date="2016-10" db="EMBL/GenBank/DDBJ databases">
        <authorList>
            <person name="de Groot N.N."/>
        </authorList>
    </citation>
    <scope>NUCLEOTIDE SEQUENCE [LARGE SCALE GENOMIC DNA]</scope>
    <source>
        <strain evidence="7 8">DSM 43067</strain>
    </source>
</reference>
<evidence type="ECO:0000259" key="6">
    <source>
        <dbReference type="Pfam" id="PF01694"/>
    </source>
</evidence>
<dbReference type="InParanoid" id="A0A1I4WZX9"/>
<dbReference type="AlphaFoldDB" id="A0A1I4WZX9"/>
<evidence type="ECO:0000313" key="8">
    <source>
        <dbReference type="Proteomes" id="UP000183413"/>
    </source>
</evidence>
<dbReference type="Proteomes" id="UP000183413">
    <property type="component" value="Unassembled WGS sequence"/>
</dbReference>
<evidence type="ECO:0000256" key="4">
    <source>
        <dbReference type="ARBA" id="ARBA00023136"/>
    </source>
</evidence>